<dbReference type="AlphaFoldDB" id="A0A942I8Y3"/>
<proteinExistence type="predicted"/>
<accession>A0A942I8Y3</accession>
<evidence type="ECO:0000256" key="1">
    <source>
        <dbReference type="SAM" id="MobiDB-lite"/>
    </source>
</evidence>
<dbReference type="RefSeq" id="WP_188254291.1">
    <property type="nucleotide sequence ID" value="NZ_JABVCF010000004.1"/>
</dbReference>
<feature type="compositionally biased region" description="Low complexity" evidence="1">
    <location>
        <begin position="238"/>
        <end position="247"/>
    </location>
</feature>
<reference evidence="2" key="1">
    <citation type="submission" date="2021-04" db="EMBL/GenBank/DDBJ databases">
        <title>Pseudaminobacter soli sp. nov., isolated from paddy soil contaminated by heavy metals.</title>
        <authorList>
            <person name="Zhang K."/>
        </authorList>
    </citation>
    <scope>NUCLEOTIDE SEQUENCE</scope>
    <source>
        <strain evidence="2">19-2017</strain>
    </source>
</reference>
<feature type="compositionally biased region" description="Basic and acidic residues" evidence="1">
    <location>
        <begin position="224"/>
        <end position="237"/>
    </location>
</feature>
<keyword evidence="3" id="KW-1185">Reference proteome</keyword>
<organism evidence="2 3">
    <name type="scientific">Pseudaminobacter soli</name>
    <name type="common">ex Zhang et al. 2022</name>
    <dbReference type="NCBI Taxonomy" id="2831468"/>
    <lineage>
        <taxon>Bacteria</taxon>
        <taxon>Pseudomonadati</taxon>
        <taxon>Pseudomonadota</taxon>
        <taxon>Alphaproteobacteria</taxon>
        <taxon>Hyphomicrobiales</taxon>
        <taxon>Phyllobacteriaceae</taxon>
        <taxon>Pseudaminobacter</taxon>
    </lineage>
</organism>
<evidence type="ECO:0000313" key="3">
    <source>
        <dbReference type="Proteomes" id="UP000680348"/>
    </source>
</evidence>
<evidence type="ECO:0000313" key="2">
    <source>
        <dbReference type="EMBL" id="MBS3648726.1"/>
    </source>
</evidence>
<gene>
    <name evidence="2" type="ORF">KEU06_08800</name>
</gene>
<protein>
    <submittedName>
        <fullName evidence="2">Uncharacterized protein</fullName>
    </submittedName>
</protein>
<comment type="caution">
    <text evidence="2">The sequence shown here is derived from an EMBL/GenBank/DDBJ whole genome shotgun (WGS) entry which is preliminary data.</text>
</comment>
<feature type="compositionally biased region" description="Low complexity" evidence="1">
    <location>
        <begin position="269"/>
        <end position="294"/>
    </location>
</feature>
<dbReference type="Proteomes" id="UP000680348">
    <property type="component" value="Unassembled WGS sequence"/>
</dbReference>
<name>A0A942I8Y3_9HYPH</name>
<sequence length="302" mass="33186">MSTAVATRTRTEIAQESAYDPFAAAGNDLGGSSAVYAKFNGNSGEFSYGQSAQEIEAEERLVADVANARRGWICWKDEEVVDEIMVPILQGPPPGKHELTDHGPYEKHADGTQDGWSEQFAIDLRPLGADHAGVQIVYKTTTKSALRPLGDLLKDYGRQYKNHPGELPVVEFTKGSYMPKEKKHGKKHYPIFKIVDWMSEEDLIAQYGDGRTVSESDSNSNLIEEEKPKSAPRETKAIEQQAAPAAEPEVDDEEAALMRQLEEARARKAAAAEQAAAATEAPPAETTTKPVPAERTTRRRSF</sequence>
<dbReference type="EMBL" id="JAGWCR010000004">
    <property type="protein sequence ID" value="MBS3648726.1"/>
    <property type="molecule type" value="Genomic_DNA"/>
</dbReference>
<feature type="region of interest" description="Disordered" evidence="1">
    <location>
        <begin position="210"/>
        <end position="302"/>
    </location>
</feature>
<feature type="compositionally biased region" description="Polar residues" evidence="1">
    <location>
        <begin position="213"/>
        <end position="222"/>
    </location>
</feature>